<dbReference type="AlphaFoldDB" id="A0A9J5WB01"/>
<evidence type="ECO:0000313" key="1">
    <source>
        <dbReference type="EMBL" id="KAG5572126.1"/>
    </source>
</evidence>
<dbReference type="EMBL" id="JACXVP010000012">
    <property type="protein sequence ID" value="KAG5572126.1"/>
    <property type="molecule type" value="Genomic_DNA"/>
</dbReference>
<evidence type="ECO:0000313" key="2">
    <source>
        <dbReference type="Proteomes" id="UP000824120"/>
    </source>
</evidence>
<dbReference type="OrthoDB" id="1295914at2759"/>
<dbReference type="Proteomes" id="UP000824120">
    <property type="component" value="Chromosome 12"/>
</dbReference>
<sequence>MNEMREEMRHFFSQLLQNNSGLNVRDMPGCVRSNIASPIDASSAQAVKGQNLPHSSGSTHDPVLQKFFFPLVAHLCVVVDSAGSPCVVVIIGLARPIGISF</sequence>
<comment type="caution">
    <text evidence="1">The sequence shown here is derived from an EMBL/GenBank/DDBJ whole genome shotgun (WGS) entry which is preliminary data.</text>
</comment>
<reference evidence="1 2" key="1">
    <citation type="submission" date="2020-09" db="EMBL/GenBank/DDBJ databases">
        <title>De no assembly of potato wild relative species, Solanum commersonii.</title>
        <authorList>
            <person name="Cho K."/>
        </authorList>
    </citation>
    <scope>NUCLEOTIDE SEQUENCE [LARGE SCALE GENOMIC DNA]</scope>
    <source>
        <strain evidence="1">LZ3.2</strain>
        <tissue evidence="1">Leaf</tissue>
    </source>
</reference>
<accession>A0A9J5WB01</accession>
<gene>
    <name evidence="1" type="ORF">H5410_061892</name>
</gene>
<protein>
    <submittedName>
        <fullName evidence="1">Uncharacterized protein</fullName>
    </submittedName>
</protein>
<keyword evidence="2" id="KW-1185">Reference proteome</keyword>
<organism evidence="1 2">
    <name type="scientific">Solanum commersonii</name>
    <name type="common">Commerson's wild potato</name>
    <name type="synonym">Commerson's nightshade</name>
    <dbReference type="NCBI Taxonomy" id="4109"/>
    <lineage>
        <taxon>Eukaryota</taxon>
        <taxon>Viridiplantae</taxon>
        <taxon>Streptophyta</taxon>
        <taxon>Embryophyta</taxon>
        <taxon>Tracheophyta</taxon>
        <taxon>Spermatophyta</taxon>
        <taxon>Magnoliopsida</taxon>
        <taxon>eudicotyledons</taxon>
        <taxon>Gunneridae</taxon>
        <taxon>Pentapetalae</taxon>
        <taxon>asterids</taxon>
        <taxon>lamiids</taxon>
        <taxon>Solanales</taxon>
        <taxon>Solanaceae</taxon>
        <taxon>Solanoideae</taxon>
        <taxon>Solaneae</taxon>
        <taxon>Solanum</taxon>
    </lineage>
</organism>
<proteinExistence type="predicted"/>
<name>A0A9J5WB01_SOLCO</name>